<reference evidence="1 2" key="1">
    <citation type="submission" date="2020-06" db="EMBL/GenBank/DDBJ databases">
        <authorList>
            <consortium name="Wellcome Sanger Institute Data Sharing"/>
        </authorList>
    </citation>
    <scope>NUCLEOTIDE SEQUENCE [LARGE SCALE GENOMIC DNA]</scope>
</reference>
<protein>
    <submittedName>
        <fullName evidence="1">Uncharacterized protein</fullName>
    </submittedName>
</protein>
<dbReference type="Ensembl" id="ENSDCDT00010010258.1">
    <property type="protein sequence ID" value="ENSDCDP00010009768.1"/>
    <property type="gene ID" value="ENSDCDG00010004349.1"/>
</dbReference>
<dbReference type="PANTHER" id="PTHR12199">
    <property type="entry name" value="INTERPHOTORECEPTOR MATRIX PROTEOGLYCAN"/>
    <property type="match status" value="1"/>
</dbReference>
<sequence length="123" mass="14063">MAEVISSHRAYYRLRVCQEAVWEAFRIFLDRVPDTMEYQQWVYACQRDSLCADDLAQNFSSSKEHLDMVSKVVNILDRISHNHTKSTQSGNLCMGVNGAYTHLYSFFQLISSVSQAGPVQFSS</sequence>
<dbReference type="GO" id="GO:0007601">
    <property type="term" value="P:visual perception"/>
    <property type="evidence" value="ECO:0007669"/>
    <property type="project" value="InterPro"/>
</dbReference>
<reference evidence="1" key="3">
    <citation type="submission" date="2025-09" db="UniProtKB">
        <authorList>
            <consortium name="Ensembl"/>
        </authorList>
    </citation>
    <scope>IDENTIFICATION</scope>
</reference>
<keyword evidence="2" id="KW-1185">Reference proteome</keyword>
<dbReference type="GeneTree" id="ENSGT00530000063503"/>
<proteinExistence type="predicted"/>
<accession>A0AAY4ALN4</accession>
<dbReference type="InterPro" id="IPR039861">
    <property type="entry name" value="IMPG"/>
</dbReference>
<reference evidence="1" key="2">
    <citation type="submission" date="2025-08" db="UniProtKB">
        <authorList>
            <consortium name="Ensembl"/>
        </authorList>
    </citation>
    <scope>IDENTIFICATION</scope>
</reference>
<evidence type="ECO:0000313" key="2">
    <source>
        <dbReference type="Proteomes" id="UP000694580"/>
    </source>
</evidence>
<dbReference type="AlphaFoldDB" id="A0AAY4ALN4"/>
<evidence type="ECO:0000313" key="1">
    <source>
        <dbReference type="Ensembl" id="ENSDCDP00010009768.1"/>
    </source>
</evidence>
<organism evidence="1 2">
    <name type="scientific">Denticeps clupeoides</name>
    <name type="common">denticle herring</name>
    <dbReference type="NCBI Taxonomy" id="299321"/>
    <lineage>
        <taxon>Eukaryota</taxon>
        <taxon>Metazoa</taxon>
        <taxon>Chordata</taxon>
        <taxon>Craniata</taxon>
        <taxon>Vertebrata</taxon>
        <taxon>Euteleostomi</taxon>
        <taxon>Actinopterygii</taxon>
        <taxon>Neopterygii</taxon>
        <taxon>Teleostei</taxon>
        <taxon>Clupei</taxon>
        <taxon>Clupeiformes</taxon>
        <taxon>Denticipitoidei</taxon>
        <taxon>Denticipitidae</taxon>
        <taxon>Denticeps</taxon>
    </lineage>
</organism>
<dbReference type="Proteomes" id="UP000694580">
    <property type="component" value="Chromosome 1"/>
</dbReference>
<dbReference type="PANTHER" id="PTHR12199:SF3">
    <property type="entry name" value="INTERPHOTORECEPTOR MATRIX PROTEOGLYCAN 1"/>
    <property type="match status" value="1"/>
</dbReference>
<name>A0AAY4ALN4_9TELE</name>